<accession>A0A0H3ZKQ3</accession>
<organism evidence="1">
    <name type="scientific">Vibrio sp. FF_482</name>
    <dbReference type="NCBI Taxonomy" id="1652836"/>
    <lineage>
        <taxon>Bacteria</taxon>
        <taxon>Pseudomonadati</taxon>
        <taxon>Pseudomonadota</taxon>
        <taxon>Gammaproteobacteria</taxon>
        <taxon>Vibrionales</taxon>
        <taxon>Vibrionaceae</taxon>
        <taxon>Vibrio</taxon>
    </lineage>
</organism>
<evidence type="ECO:0000313" key="1">
    <source>
        <dbReference type="EMBL" id="AKN36653.1"/>
    </source>
</evidence>
<sequence>MPIVTNTGIQVITQSEYAEKLKNMYLSIDKTWVLDANSPDGQKVILDSRMLWEVEQEAVKVANGRNPRTATGSAVDDIASMFDVFRAYKRQSVVTVDLIGEAGTVVKSGSQIKNTQTLTVWTLNDDVTIPAPGTFTSVDYGLITANAPFEPLTLIDGWTGVDNQTNFIIGREDQTDAQLEEERRAQVTKSSTSMRASVKAAILAVENVNSADVIENDESTAVDGQDANSIHCIVSGGDEVEICRAIESKISLGCKSVGSIEHLITSEDDPYGMTRRFDRPTLVDIWVRYTIVGGAKIPSEAMARIPEYVESYAAGSVDLPFYSNDNGFTLGQSPSTDLLMTPLNWAIGQYIAEDSAIYTSKVELSRDGTKWTETKVSISRFEQPLFDAVRVEVLSA</sequence>
<reference evidence="1" key="1">
    <citation type="journal article" date="2015" name="MBio">
        <title>Eco-Evolutionary Dynamics of Episomes among Ecologically Cohesive Bacterial Populations.</title>
        <authorList>
            <person name="Xue H."/>
            <person name="Cordero O.X."/>
            <person name="Camas F.M."/>
            <person name="Trimble W."/>
            <person name="Meyer F."/>
            <person name="Guglielmini J."/>
            <person name="Rocha E.P."/>
            <person name="Polz M.F."/>
        </authorList>
    </citation>
    <scope>NUCLEOTIDE SEQUENCE</scope>
    <source>
        <strain evidence="1">FF_482</strain>
    </source>
</reference>
<protein>
    <submittedName>
        <fullName evidence="1">Uncharacterized protein</fullName>
    </submittedName>
</protein>
<proteinExistence type="predicted"/>
<name>A0A0H3ZKQ3_9VIBR</name>
<dbReference type="AlphaFoldDB" id="A0A0H3ZKQ3"/>
<dbReference type="EMBL" id="KP795504">
    <property type="protein sequence ID" value="AKN36653.1"/>
    <property type="molecule type" value="Genomic_DNA"/>
</dbReference>